<evidence type="ECO:0000256" key="1">
    <source>
        <dbReference type="ARBA" id="ARBA00022448"/>
    </source>
</evidence>
<dbReference type="PANTHER" id="PTHR12517">
    <property type="entry name" value="VACUOLAR PROTEIN SORTING-ASSOCIATED PROTEIN 13B"/>
    <property type="match status" value="1"/>
</dbReference>
<evidence type="ECO:0000313" key="4">
    <source>
        <dbReference type="EMBL" id="KDR22947.1"/>
    </source>
</evidence>
<dbReference type="Proteomes" id="UP000027135">
    <property type="component" value="Unassembled WGS sequence"/>
</dbReference>
<feature type="compositionally biased region" description="Polar residues" evidence="2">
    <location>
        <begin position="1203"/>
        <end position="1221"/>
    </location>
</feature>
<dbReference type="InParanoid" id="A0A067RGP1"/>
<dbReference type="PANTHER" id="PTHR12517:SF0">
    <property type="entry name" value="INTERMEMBRANE LIPID TRANSFER PROTEIN VPS13B"/>
    <property type="match status" value="1"/>
</dbReference>
<feature type="region of interest" description="Disordered" evidence="2">
    <location>
        <begin position="3703"/>
        <end position="3727"/>
    </location>
</feature>
<feature type="region of interest" description="Disordered" evidence="2">
    <location>
        <begin position="101"/>
        <end position="126"/>
    </location>
</feature>
<protein>
    <submittedName>
        <fullName evidence="4">Vacuolar protein sorting-associated protein 13B</fullName>
    </submittedName>
</protein>
<dbReference type="Pfam" id="PF12624">
    <property type="entry name" value="VPS13_N"/>
    <property type="match status" value="1"/>
</dbReference>
<dbReference type="InterPro" id="IPR026854">
    <property type="entry name" value="VPS13_N"/>
</dbReference>
<dbReference type="eggNOG" id="KOG1809">
    <property type="taxonomic scope" value="Eukaryota"/>
</dbReference>
<evidence type="ECO:0000313" key="5">
    <source>
        <dbReference type="Proteomes" id="UP000027135"/>
    </source>
</evidence>
<gene>
    <name evidence="4" type="ORF">L798_00284</name>
</gene>
<dbReference type="EMBL" id="KK852480">
    <property type="protein sequence ID" value="KDR22947.1"/>
    <property type="molecule type" value="Genomic_DNA"/>
</dbReference>
<evidence type="ECO:0000256" key="2">
    <source>
        <dbReference type="SAM" id="MobiDB-lite"/>
    </source>
</evidence>
<reference evidence="4 5" key="1">
    <citation type="journal article" date="2014" name="Nat. Commun.">
        <title>Molecular traces of alternative social organization in a termite genome.</title>
        <authorList>
            <person name="Terrapon N."/>
            <person name="Li C."/>
            <person name="Robertson H.M."/>
            <person name="Ji L."/>
            <person name="Meng X."/>
            <person name="Booth W."/>
            <person name="Chen Z."/>
            <person name="Childers C.P."/>
            <person name="Glastad K.M."/>
            <person name="Gokhale K."/>
            <person name="Gowin J."/>
            <person name="Gronenberg W."/>
            <person name="Hermansen R.A."/>
            <person name="Hu H."/>
            <person name="Hunt B.G."/>
            <person name="Huylmans A.K."/>
            <person name="Khalil S.M."/>
            <person name="Mitchell R.D."/>
            <person name="Munoz-Torres M.C."/>
            <person name="Mustard J.A."/>
            <person name="Pan H."/>
            <person name="Reese J.T."/>
            <person name="Scharf M.E."/>
            <person name="Sun F."/>
            <person name="Vogel H."/>
            <person name="Xiao J."/>
            <person name="Yang W."/>
            <person name="Yang Z."/>
            <person name="Yang Z."/>
            <person name="Zhou J."/>
            <person name="Zhu J."/>
            <person name="Brent C.S."/>
            <person name="Elsik C.G."/>
            <person name="Goodisman M.A."/>
            <person name="Liberles D.A."/>
            <person name="Roe R.M."/>
            <person name="Vargo E.L."/>
            <person name="Vilcinskas A."/>
            <person name="Wang J."/>
            <person name="Bornberg-Bauer E."/>
            <person name="Korb J."/>
            <person name="Zhang G."/>
            <person name="Liebig J."/>
        </authorList>
    </citation>
    <scope>NUCLEOTIDE SEQUENCE [LARGE SCALE GENOMIC DNA]</scope>
    <source>
        <tissue evidence="4">Whole organism</tissue>
    </source>
</reference>
<keyword evidence="1" id="KW-0813">Transport</keyword>
<sequence length="3766" mass="417695">MFKLESYITPILLSYVDKYIKNFRPEDSQVSLWGGDASFHNLDLRLEVLEQELQLPFSFVSGHIHELLIHVPWTKLASEPITITINTIECILKLHGEDSVGSDSASHASSATNTSKDSRRKANKRQDVVAPPGYVQSLVNKIVSNITILCNNLILKYVEEDIVLSVNVKTVTLQSADKSWQPAFTDLSPTQIMLRKLVSLADLTICLDKRNASGKIEMYQEPLLYRCSMELHLLRSYQNATAKRVAMTRADIHCGRMDFSLTEQQVPMLMRLALLAIALHGKELRQEQSQNVEQDLDTMQDSVPVTVTDSTNESWAGWAWSWVPSVMPIYWNEDWSAEHHRAYVGHTYHTGFYVEQASVSLKVTESSPDWSYYGPRKVKFIPFLVIQLQGCFVDFVMHGAGWLNVQTGVSQVTVEPYGDCFCGVKEAAISTSAIEMKDHKVTGNEQNNYLADSLFDPAAVENKGEKKTYNMSWEDHLSTVTEALLLERSPAIAVDFLYMLELPDDFNSERLSELGSDLEYSNLPEKSLCRVVVGPVAVKVCSGLLHRLQIVQHAARLYDYSPYSTPKPEPSREQLPPPSAEDYDSLDNNIPKQVIQVTLFKSVINIHLADHPVFDPVMLQAPRKHRKTKPLSKQMTHLPKVTLECQCFDARIVKPMYPWRLVITTCQLPAPSQHMFHACHFHANVKVSYLCCVSSQLVLSPGSQTTVLMPSNLSYTRQNLMLTRYWNNPDIPHTDQTLKAESLTMTFTKAKLMVISNIIQSQFDPTSAFDIIQNSTLLTDAAKHAGVEYLELCVEEISYRQVITPGTEGFILNVGALKAFVLEFPLNHGASRPHGNMFDVLSEPQQALVLSGPESLSFLEAVDPNQIVQQPLLCLTLQYTRDPSVQDHPPLLFFSVREIRACVDPMMWRWLRYAPDCIVTRSDLCTLDTNITTCSSTVHRRSRRLSSEASGGTGLETGPARRAPTPQESVHSSSDREQIVVQTGLSLDNILRWFPVWRGMVLSGDVAQCVIYLPMASLSAVGAQSIEDALAQCLSSKTSPPPEVLVMTLPFLTLRSASQKQALHQYTSRLPVRLPESVWTKDKVNFPWSLALADLSCYTLQNGTKLHFLKPVSANATVGISAKYQNDDEVLGTLGVCVHVDTTPVNISLSQEQVRVLLQMRLMTSVLLELLEFFSSLQFFSIFSSETGSAPDQPTPVSPTIFPESSGSRESPTTPLVTQDSNEQHTVKITVWMQSTLARLRISLYALNDSAPKDELKLTVDMEDIMTSLDLQPVYLKVKCKVAYANILHYIRKPKSTSWRLGPYAGLVMRRQENLASPPPHAVHRDVDDGSGFLSVTFTCAKCRNVHSRWGTRKQTTLLANARSCDTSVGLQDDTLAARYISEIVVKVQPVDFVFSATTLGSFLTVMYPILKLPEHKQIFSQKKNIGAASNWTMDINNSTLPLLYLDTCNIRIILPASEMTVVGYMHNVYLLQVEAISLTPQADNPLGRIVVRSDIYHMAEQTRMLCVPGSEVEDRQYQLDIKGFSVNTGTWQELDRCLSLTSLQTTSLRTMSENPALEWNNLVSGKENFTPHMSLNTVIARLNLCIVAAPAIVYHGNILVCGHSLEVNAVTDIEVLISMGQLVLASALLEEVLLLLKPFLADSSTKTLPLVVHATPLMKPISEGSLEMEIAGANYNRKRAVSWKSNVVSSTSEHHRPQDVVPVEILLTAGKVSFSLYELMEGNNRYEAGSEEGSVEDAVPPRKHIQPLLYILMAQPHAFLSRLSFMNKVQISCFDMSITSSEQDHVIPRGIPRPEDFLSVLLETKGGDPHPDTGIPPAFLTVKWSESVGKASKIEVEMGRPTKIYYSIALWRFIDDIQKKLKHCFYVSVFSNWLVGITHVYGNIIGDKQCGVAAVSISSQQLVFQLSGRRHEAEMVVSVAGVTGTMSRIVRGQVDRVMGSVAVSCLMLTTAFRGLSRPLLTPWSSTLDICLAWEPWLSSDSSPQVQLTIDSDCILVDVGPEHLHSLHLIWSEYEPFLNSFQMKSRTELVESVSHPPEQDQHYRDDLRAGAFQFVDASSGFSRDDLPLPYQVVFWQAPPTMAWRYPQPRTLTRVDVFPVPFKVATDHLGQEPKGQVLCSLQYWSDCRACYLPYAQFQLSESEMYRLELPTSPHKVVACTWRVQLTLQSEEDDELHDSRDVLVSPRALAACMRVDSFFASRQVPCLQAAMNISSLQVSLYNHVISSNAGKPLPLPLKNFSVDQMTPESQCFMSIALDSTCLYVCMWSSGNVSMVEMNSRVRCDIIDYAYLTQQYAIEPFQAKVQLTLGDTTAVSCVTKPIGVRFGPAIGHTLAVSAQLWAQAFRNLCIYFQVIVSRYIICNDMIHPLRFGQALTDEDILLGSCQCHFYSWRTHKVKQVLRVGVEKGAWVWSQPFCIDVDGLQLCGLADCGMKDISIVVKVSSLSATQKQVTLSGQLVVTNLLAEHLECRILPMVDEASGPQDEEQNFIAVGKSTPPSVLIDANCKMTLRIRFHGLDSVWSGDIPVRENCRSGQPWLVKVPLHDRGQFLSVWCRVLCQHIGQGVKILAMLCPLYMIRSYLPVPAKVLIDTPGLRVHLQATVHGRGEQQQLYCPGTVDHSHKLTFQLENGITPSNPYVPLSYTVIDQRKFLKIDDKDVDINAIVASLSEVKTPVWPFVGEEYANVSWISAEQPQTDVQVKYVPQGPFCSTLLVELQPWALLVNVVGYPIVLIVEERTVCRVPHQGVVTPPKLEHTFSLGMDVGDIVHASPPLQLARPDWGNSFYMPRISGLLPNSGNVQTVVQYGKTLGYLSIASKIVEEMRVITVRAKYIICNRTSLNLQVSALVVRESERHSYFLTQEEQRCVHIVLPDTEDKSNMGRPIAQWALLGKEEGEGELVPYIMLNSGAGWSCPLWVNDGIVRHSFSIPIPMDSDGVSNCAYVLTVQEYLGQVFLSVYPEIHPQITLHNTCSFKILCAQGTPDNDGKAVEETSNFDWWCSVAAHSSAHYSLPAASERFPDIVSPGNWPPLVLALSDSFPQREGTLLWSRGVSITETQEQFVRLPGHGDVKIRIEVVCHTTHVTVETVSHVEISARDIRSRLMRHQEDTEPAVVEMLFHHASLPQSRTSCASQYLSASDSSQMELGHKMSDTSLISADIPKPRSERTEIVLLSLDNVCISVKPQFVREDSEELNVCVTIGDLQLDNQMFQRGGFDFPVILIGQVPKRNLGCGFSLSVPASCLMEQFSSDSLIVFNASLEMLNNGEGSCSVMKQLKVSFGPLCAYIEDTLITKLTEYLTCLLPTTLILSPPSDSGSSLPPSASLVPIPKITCWDSRQVAFPLRLRTLTIQPLSLLLSVRTSVKLYIALDHSPLQFSAFERSTLITTSYQLGHTLTMHYLSGAIFGAGWMVGSLELLGSPGGFARTLGTGLRDFVSLPYHGIFEGPWGFLVGVTHGSASLMKHVTAGTLSSVTKLAASVARNLDRLTLDQEHLARTEELRRRRPQGVTQGLLQGLTGLGISLLGAVGGIAHHPLQSVMSEGASTRGLVTGVGLGLVGAITKPLSGAAELVALAGQGLLHGAGWTSLPEMRQQSVTEYAFSGANSRLKYSWKLIAELGVGSHSLLHVTEATGLTPSGSYEAVALVLTTRALFLVDTEEDVTRRVLSLAEVSGMEHASDPTLLCFRFQTAVEMEAASRARVVDFVRHSSGMVPDIAPDGAQSEAESSFSGSPILSEPPGSTDASLMFYVNPQLRNYFLSVLALAKRQSEGRGFAVL</sequence>
<evidence type="ECO:0000259" key="3">
    <source>
        <dbReference type="Pfam" id="PF12624"/>
    </source>
</evidence>
<feature type="region of interest" description="Disordered" evidence="2">
    <location>
        <begin position="562"/>
        <end position="583"/>
    </location>
</feature>
<feature type="region of interest" description="Disordered" evidence="2">
    <location>
        <begin position="1187"/>
        <end position="1221"/>
    </location>
</feature>
<feature type="compositionally biased region" description="Polar residues" evidence="2">
    <location>
        <begin position="3713"/>
        <end position="3722"/>
    </location>
</feature>
<accession>A0A067RGP1</accession>
<feature type="compositionally biased region" description="Low complexity" evidence="2">
    <location>
        <begin position="101"/>
        <end position="115"/>
    </location>
</feature>
<dbReference type="FunCoup" id="A0A067RGP1">
    <property type="interactions" value="850"/>
</dbReference>
<feature type="domain" description="Chorein N-terminal" evidence="3">
    <location>
        <begin position="4"/>
        <end position="239"/>
    </location>
</feature>
<proteinExistence type="predicted"/>
<dbReference type="STRING" id="136037.A0A067RGP1"/>
<organism evidence="4 5">
    <name type="scientific">Zootermopsis nevadensis</name>
    <name type="common">Dampwood termite</name>
    <dbReference type="NCBI Taxonomy" id="136037"/>
    <lineage>
        <taxon>Eukaryota</taxon>
        <taxon>Metazoa</taxon>
        <taxon>Ecdysozoa</taxon>
        <taxon>Arthropoda</taxon>
        <taxon>Hexapoda</taxon>
        <taxon>Insecta</taxon>
        <taxon>Pterygota</taxon>
        <taxon>Neoptera</taxon>
        <taxon>Polyneoptera</taxon>
        <taxon>Dictyoptera</taxon>
        <taxon>Blattodea</taxon>
        <taxon>Blattoidea</taxon>
        <taxon>Termitoidae</taxon>
        <taxon>Termopsidae</taxon>
        <taxon>Zootermopsis</taxon>
    </lineage>
</organism>
<name>A0A067RGP1_ZOONE</name>
<feature type="region of interest" description="Disordered" evidence="2">
    <location>
        <begin position="942"/>
        <end position="976"/>
    </location>
</feature>
<dbReference type="InterPro" id="IPR039782">
    <property type="entry name" value="VPS13B"/>
</dbReference>
<dbReference type="OMA" id="SFYMPRI"/>
<keyword evidence="5" id="KW-1185">Reference proteome</keyword>